<keyword evidence="3" id="KW-1185">Reference proteome</keyword>
<name>A0ABQ0HQI8_GORRU</name>
<reference evidence="2 3" key="1">
    <citation type="submission" date="2012-08" db="EMBL/GenBank/DDBJ databases">
        <title>Whole genome shotgun sequence of Gordonia rubripertincta NBRC 101908.</title>
        <authorList>
            <person name="Takarada H."/>
            <person name="Hosoyama A."/>
            <person name="Tsuchikane K."/>
            <person name="Katsumata H."/>
            <person name="Baba S."/>
            <person name="Ohji S."/>
            <person name="Yamazaki S."/>
            <person name="Fujita N."/>
        </authorList>
    </citation>
    <scope>NUCLEOTIDE SEQUENCE [LARGE SCALE GENOMIC DNA]</scope>
    <source>
        <strain evidence="2 3">NBRC 101908</strain>
    </source>
</reference>
<feature type="transmembrane region" description="Helical" evidence="1">
    <location>
        <begin position="65"/>
        <end position="87"/>
    </location>
</feature>
<dbReference type="Proteomes" id="UP000010744">
    <property type="component" value="Unassembled WGS sequence"/>
</dbReference>
<proteinExistence type="predicted"/>
<keyword evidence="1" id="KW-1133">Transmembrane helix</keyword>
<sequence length="91" mass="9527">TRTIIPERDRDGTRRHSRTLAIPLGCATGAPTVAMLAMRPWVSLSAVLALAAMTAYGVAHWTAFWGLLMVGGAPMTVAAIVIAASHLGMKA</sequence>
<protein>
    <submittedName>
        <fullName evidence="2">Uncharacterized protein</fullName>
    </submittedName>
</protein>
<comment type="caution">
    <text evidence="2">The sequence shown here is derived from an EMBL/GenBank/DDBJ whole genome shotgun (WGS) entry which is preliminary data.</text>
</comment>
<evidence type="ECO:0000256" key="1">
    <source>
        <dbReference type="SAM" id="Phobius"/>
    </source>
</evidence>
<accession>A0ABQ0HQI8</accession>
<keyword evidence="1" id="KW-0472">Membrane</keyword>
<feature type="non-terminal residue" evidence="2">
    <location>
        <position position="1"/>
    </location>
</feature>
<gene>
    <name evidence="2" type="ORF">GORBP_040_00010</name>
</gene>
<dbReference type="EMBL" id="BAHB01000040">
    <property type="protein sequence ID" value="GAB84532.1"/>
    <property type="molecule type" value="Genomic_DNA"/>
</dbReference>
<evidence type="ECO:0000313" key="2">
    <source>
        <dbReference type="EMBL" id="GAB84532.1"/>
    </source>
</evidence>
<evidence type="ECO:0000313" key="3">
    <source>
        <dbReference type="Proteomes" id="UP000010744"/>
    </source>
</evidence>
<keyword evidence="1" id="KW-0812">Transmembrane</keyword>
<organism evidence="2 3">
    <name type="scientific">Gordonia rubripertincta NBRC 101908</name>
    <dbReference type="NCBI Taxonomy" id="1077975"/>
    <lineage>
        <taxon>Bacteria</taxon>
        <taxon>Bacillati</taxon>
        <taxon>Actinomycetota</taxon>
        <taxon>Actinomycetes</taxon>
        <taxon>Mycobacteriales</taxon>
        <taxon>Gordoniaceae</taxon>
        <taxon>Gordonia</taxon>
    </lineage>
</organism>